<dbReference type="InterPro" id="IPR036116">
    <property type="entry name" value="FN3_sf"/>
</dbReference>
<dbReference type="InterPro" id="IPR003961">
    <property type="entry name" value="FN3_dom"/>
</dbReference>
<dbReference type="AlphaFoldDB" id="A0ABD3VMI4"/>
<keyword evidence="7" id="KW-1133">Transmembrane helix</keyword>
<comment type="caution">
    <text evidence="10">The sequence shown here is derived from an EMBL/GenBank/DDBJ whole genome shotgun (WGS) entry which is preliminary data.</text>
</comment>
<dbReference type="PROSITE" id="PS50835">
    <property type="entry name" value="IG_LIKE"/>
    <property type="match status" value="6"/>
</dbReference>
<keyword evidence="4" id="KW-0325">Glycoprotein</keyword>
<protein>
    <recommendedName>
        <fullName evidence="12">Nephrin/kirre</fullName>
    </recommendedName>
</protein>
<evidence type="ECO:0000256" key="3">
    <source>
        <dbReference type="ARBA" id="ARBA00023157"/>
    </source>
</evidence>
<dbReference type="Pfam" id="PF00041">
    <property type="entry name" value="fn3"/>
    <property type="match status" value="1"/>
</dbReference>
<dbReference type="Proteomes" id="UP001634394">
    <property type="component" value="Unassembled WGS sequence"/>
</dbReference>
<dbReference type="Pfam" id="PF13927">
    <property type="entry name" value="Ig_3"/>
    <property type="match status" value="3"/>
</dbReference>
<evidence type="ECO:0000256" key="1">
    <source>
        <dbReference type="ARBA" id="ARBA00004479"/>
    </source>
</evidence>
<dbReference type="InterPro" id="IPR013783">
    <property type="entry name" value="Ig-like_fold"/>
</dbReference>
<dbReference type="Gene3D" id="2.60.40.10">
    <property type="entry name" value="Immunoglobulins"/>
    <property type="match status" value="7"/>
</dbReference>
<dbReference type="CDD" id="cd00063">
    <property type="entry name" value="FN3"/>
    <property type="match status" value="1"/>
</dbReference>
<evidence type="ECO:0000313" key="10">
    <source>
        <dbReference type="EMBL" id="KAL3862799.1"/>
    </source>
</evidence>
<proteinExistence type="predicted"/>
<evidence type="ECO:0000256" key="6">
    <source>
        <dbReference type="SAM" id="MobiDB-lite"/>
    </source>
</evidence>
<dbReference type="InterPro" id="IPR003598">
    <property type="entry name" value="Ig_sub2"/>
</dbReference>
<evidence type="ECO:0008006" key="12">
    <source>
        <dbReference type="Google" id="ProtNLM"/>
    </source>
</evidence>
<feature type="domain" description="Ig-like" evidence="8">
    <location>
        <begin position="459"/>
        <end position="535"/>
    </location>
</feature>
<evidence type="ECO:0000259" key="9">
    <source>
        <dbReference type="PROSITE" id="PS50853"/>
    </source>
</evidence>
<dbReference type="GO" id="GO:0016020">
    <property type="term" value="C:membrane"/>
    <property type="evidence" value="ECO:0007669"/>
    <property type="project" value="UniProtKB-SubCell"/>
</dbReference>
<feature type="domain" description="Fibronectin type-III" evidence="9">
    <location>
        <begin position="736"/>
        <end position="829"/>
    </location>
</feature>
<feature type="domain" description="Ig-like" evidence="8">
    <location>
        <begin position="360"/>
        <end position="442"/>
    </location>
</feature>
<dbReference type="SUPFAM" id="SSF48726">
    <property type="entry name" value="Immunoglobulin"/>
    <property type="match status" value="5"/>
</dbReference>
<evidence type="ECO:0000313" key="11">
    <source>
        <dbReference type="Proteomes" id="UP001634394"/>
    </source>
</evidence>
<dbReference type="SMART" id="SM00060">
    <property type="entry name" value="FN3"/>
    <property type="match status" value="1"/>
</dbReference>
<keyword evidence="2 7" id="KW-0472">Membrane</keyword>
<organism evidence="10 11">
    <name type="scientific">Sinanodonta woodiana</name>
    <name type="common">Chinese pond mussel</name>
    <name type="synonym">Anodonta woodiana</name>
    <dbReference type="NCBI Taxonomy" id="1069815"/>
    <lineage>
        <taxon>Eukaryota</taxon>
        <taxon>Metazoa</taxon>
        <taxon>Spiralia</taxon>
        <taxon>Lophotrochozoa</taxon>
        <taxon>Mollusca</taxon>
        <taxon>Bivalvia</taxon>
        <taxon>Autobranchia</taxon>
        <taxon>Heteroconchia</taxon>
        <taxon>Palaeoheterodonta</taxon>
        <taxon>Unionida</taxon>
        <taxon>Unionoidea</taxon>
        <taxon>Unionidae</taxon>
        <taxon>Unioninae</taxon>
        <taxon>Sinanodonta</taxon>
    </lineage>
</organism>
<dbReference type="SUPFAM" id="SSF49265">
    <property type="entry name" value="Fibronectin type III"/>
    <property type="match status" value="1"/>
</dbReference>
<reference evidence="10 11" key="1">
    <citation type="submission" date="2024-11" db="EMBL/GenBank/DDBJ databases">
        <title>Chromosome-level genome assembly of the freshwater bivalve Anodonta woodiana.</title>
        <authorList>
            <person name="Chen X."/>
        </authorList>
    </citation>
    <scope>NUCLEOTIDE SEQUENCE [LARGE SCALE GENOMIC DNA]</scope>
    <source>
        <strain evidence="10">MN2024</strain>
        <tissue evidence="10">Gills</tissue>
    </source>
</reference>
<dbReference type="EMBL" id="JBJQND010000011">
    <property type="protein sequence ID" value="KAL3862799.1"/>
    <property type="molecule type" value="Genomic_DNA"/>
</dbReference>
<name>A0ABD3VMI4_SINWO</name>
<keyword evidence="3" id="KW-1015">Disulfide bond</keyword>
<dbReference type="InterPro" id="IPR051275">
    <property type="entry name" value="Cell_adhesion_signaling"/>
</dbReference>
<feature type="domain" description="Ig-like" evidence="8">
    <location>
        <begin position="159"/>
        <end position="260"/>
    </location>
</feature>
<keyword evidence="11" id="KW-1185">Reference proteome</keyword>
<dbReference type="InterPro" id="IPR007110">
    <property type="entry name" value="Ig-like_dom"/>
</dbReference>
<dbReference type="PANTHER" id="PTHR11640">
    <property type="entry name" value="NEPHRIN"/>
    <property type="match status" value="1"/>
</dbReference>
<evidence type="ECO:0000256" key="5">
    <source>
        <dbReference type="ARBA" id="ARBA00023319"/>
    </source>
</evidence>
<feature type="transmembrane region" description="Helical" evidence="7">
    <location>
        <begin position="837"/>
        <end position="861"/>
    </location>
</feature>
<gene>
    <name evidence="10" type="ORF">ACJMK2_008745</name>
</gene>
<evidence type="ECO:0000256" key="2">
    <source>
        <dbReference type="ARBA" id="ARBA00023136"/>
    </source>
</evidence>
<dbReference type="InterPro" id="IPR003599">
    <property type="entry name" value="Ig_sub"/>
</dbReference>
<evidence type="ECO:0000259" key="8">
    <source>
        <dbReference type="PROSITE" id="PS50835"/>
    </source>
</evidence>
<sequence length="1021" mass="111314">MHVGFLIIGTVSGFIWTHKFTGAIPTVTLTASSSPYFDIGGSISLTCSINEDVNINTAYLTKDRVPYVWIQITSPSNCGFSPLTNPDPHVYIITCEQGMTVHIVMNGAVATDHNVTWSCQMSAESGICMSPSCISTSSMTTALRVSVSSVMLTDENGQPLITPVPILDGSSKVFKCDTSPNGSRPHALFNWYKKSENQSPILIQGQSASTPGPRPEVDLSVNISYSTLTLMGNRSYQNMYIYCEAIDETNRGNVSRSTVAQLNIVYPPVVQLYPNTSVFNITEGSPKFVFICNLTDANPTPQPDNYSWFHGGSVIQGQTRSSYELLNVQKSQDGLYQCMARNNYGTGNSSTMYLNVQYGPIISLINYMEVEEGENVSIACKVTANPQPDIVWSSNGTVILPSSDSLRIPNISRLNDGNYTCTASNVLYPTGQAPVSLMATYTLRIRVLYGPGSSIYLTPNSSVYQVDEGQKAVDIICSATCNPACSYRWIKSNVQINNSNTLSLGIVQKNLTGNYICEAFNTIRGQRKGSNRSVEVIVRYGAEIINVSVAEGNTVTENTTATLRCLVDSNPKSNITWTKQGNIGALQTNVSVHESQLIIEHAECLDTSNYTCNAKNGVGQPVEGKVPLYVTCHPRTDFRSPPVTTVYSKRYGNASLNYTVISFPEPIFNWSFIGNGSESRSIPDSATKHDSGLQSVLIFTNLSINDFGFYRVKANNTLPISAMEVFQLIPAEVPDIPSNVTVTDVKQTSLTVQWVAGYDGGLKQTFHIKITGSDITRSVVAPDPGYGKSGKHTIEDLIPNTKYSISMSANNSMGSSSVTNVITLITLKVPDTSPSQIAAIAGGIAAGIVTILLVGIGIILWRRHQHKNNNMDGLVDNPVYNNTSDVRPGPLGEYATVDKSNKKTYYKEDPINVYAEVNKTRKSGQKREMYENAKLDGRNSNKGNVYENPEMESSNENVYENPGSAASAVKLVRKDVLLYADIMLDPPATKNGKPFIRGLENQTQYAEIAFGKRGEPLPVNK</sequence>
<dbReference type="InterPro" id="IPR036179">
    <property type="entry name" value="Ig-like_dom_sf"/>
</dbReference>
<dbReference type="PROSITE" id="PS50853">
    <property type="entry name" value="FN3"/>
    <property type="match status" value="1"/>
</dbReference>
<dbReference type="SMART" id="SM00408">
    <property type="entry name" value="IGc2"/>
    <property type="match status" value="4"/>
</dbReference>
<feature type="domain" description="Ig-like" evidence="8">
    <location>
        <begin position="268"/>
        <end position="355"/>
    </location>
</feature>
<evidence type="ECO:0000256" key="7">
    <source>
        <dbReference type="SAM" id="Phobius"/>
    </source>
</evidence>
<feature type="domain" description="Ig-like" evidence="8">
    <location>
        <begin position="542"/>
        <end position="617"/>
    </location>
</feature>
<dbReference type="SMART" id="SM00409">
    <property type="entry name" value="IG"/>
    <property type="match status" value="6"/>
</dbReference>
<keyword evidence="5" id="KW-0393">Immunoglobulin domain</keyword>
<comment type="subcellular location">
    <subcellularLocation>
        <location evidence="1">Membrane</location>
        <topology evidence="1">Single-pass type I membrane protein</topology>
    </subcellularLocation>
</comment>
<accession>A0ABD3VMI4</accession>
<feature type="domain" description="Ig-like" evidence="8">
    <location>
        <begin position="25"/>
        <end position="146"/>
    </location>
</feature>
<keyword evidence="7" id="KW-0812">Transmembrane</keyword>
<evidence type="ECO:0000256" key="4">
    <source>
        <dbReference type="ARBA" id="ARBA00023180"/>
    </source>
</evidence>
<feature type="region of interest" description="Disordered" evidence="6">
    <location>
        <begin position="935"/>
        <end position="959"/>
    </location>
</feature>